<dbReference type="Gene3D" id="3.20.20.80">
    <property type="entry name" value="Glycosidases"/>
    <property type="match status" value="2"/>
</dbReference>
<evidence type="ECO:0000256" key="1">
    <source>
        <dbReference type="ARBA" id="ARBA00007754"/>
    </source>
</evidence>
<evidence type="ECO:0000259" key="6">
    <source>
        <dbReference type="PROSITE" id="PS51764"/>
    </source>
</evidence>
<dbReference type="PROSITE" id="PS51764">
    <property type="entry name" value="GH26"/>
    <property type="match status" value="2"/>
</dbReference>
<dbReference type="InterPro" id="IPR022790">
    <property type="entry name" value="GH26_dom"/>
</dbReference>
<dbReference type="PANTHER" id="PTHR40079">
    <property type="entry name" value="MANNAN ENDO-1,4-BETA-MANNOSIDASE E-RELATED"/>
    <property type="match status" value="1"/>
</dbReference>
<comment type="similarity">
    <text evidence="1 4">Belongs to the glycosyl hydrolase 26 family.</text>
</comment>
<feature type="chain" id="PRO_5032483529" description="GH26 domain-containing protein" evidence="5">
    <location>
        <begin position="22"/>
        <end position="578"/>
    </location>
</feature>
<dbReference type="GO" id="GO:0016985">
    <property type="term" value="F:mannan endo-1,4-beta-mannosidase activity"/>
    <property type="evidence" value="ECO:0007669"/>
    <property type="project" value="InterPro"/>
</dbReference>
<feature type="domain" description="GH26" evidence="6">
    <location>
        <begin position="336"/>
        <end position="578"/>
    </location>
</feature>
<evidence type="ECO:0000313" key="8">
    <source>
        <dbReference type="Proteomes" id="UP000538666"/>
    </source>
</evidence>
<evidence type="ECO:0000256" key="3">
    <source>
        <dbReference type="ARBA" id="ARBA00023295"/>
    </source>
</evidence>
<evidence type="ECO:0000313" key="7">
    <source>
        <dbReference type="EMBL" id="MBB6145841.1"/>
    </source>
</evidence>
<dbReference type="InterPro" id="IPR000805">
    <property type="entry name" value="Glyco_hydro_26"/>
</dbReference>
<organism evidence="7 8">
    <name type="scientific">Silvibacterium bohemicum</name>
    <dbReference type="NCBI Taxonomy" id="1577686"/>
    <lineage>
        <taxon>Bacteria</taxon>
        <taxon>Pseudomonadati</taxon>
        <taxon>Acidobacteriota</taxon>
        <taxon>Terriglobia</taxon>
        <taxon>Terriglobales</taxon>
        <taxon>Acidobacteriaceae</taxon>
        <taxon>Silvibacterium</taxon>
    </lineage>
</organism>
<reference evidence="7 8" key="1">
    <citation type="submission" date="2020-08" db="EMBL/GenBank/DDBJ databases">
        <title>Genomic Encyclopedia of Type Strains, Phase IV (KMG-IV): sequencing the most valuable type-strain genomes for metagenomic binning, comparative biology and taxonomic classification.</title>
        <authorList>
            <person name="Goeker M."/>
        </authorList>
    </citation>
    <scope>NUCLEOTIDE SEQUENCE [LARGE SCALE GENOMIC DNA]</scope>
    <source>
        <strain evidence="7 8">DSM 103733</strain>
    </source>
</reference>
<dbReference type="PANTHER" id="PTHR40079:SF4">
    <property type="entry name" value="GH26 DOMAIN-CONTAINING PROTEIN-RELATED"/>
    <property type="match status" value="1"/>
</dbReference>
<dbReference type="InterPro" id="IPR017853">
    <property type="entry name" value="GH"/>
</dbReference>
<evidence type="ECO:0000256" key="2">
    <source>
        <dbReference type="ARBA" id="ARBA00022801"/>
    </source>
</evidence>
<dbReference type="GO" id="GO:0006080">
    <property type="term" value="P:substituted mannan metabolic process"/>
    <property type="evidence" value="ECO:0007669"/>
    <property type="project" value="InterPro"/>
</dbReference>
<keyword evidence="2 4" id="KW-0378">Hydrolase</keyword>
<keyword evidence="8" id="KW-1185">Reference proteome</keyword>
<dbReference type="PRINTS" id="PR00739">
    <property type="entry name" value="GLHYDRLASE26"/>
</dbReference>
<name>A0A841K3V4_9BACT</name>
<dbReference type="EMBL" id="JACHEK010000008">
    <property type="protein sequence ID" value="MBB6145841.1"/>
    <property type="molecule type" value="Genomic_DNA"/>
</dbReference>
<keyword evidence="5" id="KW-0732">Signal</keyword>
<dbReference type="SUPFAM" id="SSF51445">
    <property type="entry name" value="(Trans)glycosidases"/>
    <property type="match status" value="2"/>
</dbReference>
<comment type="caution">
    <text evidence="4">Lacks conserved residue(s) required for the propagation of feature annotation.</text>
</comment>
<feature type="active site" description="Nucleophile" evidence="4">
    <location>
        <position position="284"/>
    </location>
</feature>
<dbReference type="OrthoDB" id="9803686at2"/>
<gene>
    <name evidence="7" type="ORF">HNQ77_003811</name>
</gene>
<feature type="active site" description="Proton donor" evidence="4">
    <location>
        <position position="188"/>
    </location>
</feature>
<dbReference type="RefSeq" id="WP_050060861.1">
    <property type="nucleotide sequence ID" value="NZ_JACHEK010000008.1"/>
</dbReference>
<evidence type="ECO:0000256" key="4">
    <source>
        <dbReference type="PROSITE-ProRule" id="PRU01100"/>
    </source>
</evidence>
<feature type="signal peptide" evidence="5">
    <location>
        <begin position="1"/>
        <end position="21"/>
    </location>
</feature>
<dbReference type="Pfam" id="PF02156">
    <property type="entry name" value="Glyco_hydro_26"/>
    <property type="match status" value="1"/>
</dbReference>
<dbReference type="AlphaFoldDB" id="A0A841K3V4"/>
<accession>A0A841K3V4</accession>
<comment type="caution">
    <text evidence="7">The sequence shown here is derived from an EMBL/GenBank/DDBJ whole genome shotgun (WGS) entry which is preliminary data.</text>
</comment>
<proteinExistence type="inferred from homology"/>
<protein>
    <recommendedName>
        <fullName evidence="6">GH26 domain-containing protein</fullName>
    </recommendedName>
</protein>
<feature type="domain" description="GH26" evidence="6">
    <location>
        <begin position="35"/>
        <end position="332"/>
    </location>
</feature>
<evidence type="ECO:0000256" key="5">
    <source>
        <dbReference type="SAM" id="SignalP"/>
    </source>
</evidence>
<dbReference type="Proteomes" id="UP000538666">
    <property type="component" value="Unassembled WGS sequence"/>
</dbReference>
<keyword evidence="3 4" id="KW-0326">Glycosidase</keyword>
<sequence>MSHLRSAAVVLIALAVPVLRAQSTYASPVDPDATPEARSLLHEIDTVSGHGILSGQHNFPNTVSRYSDRVRELTGSYPAVFGQDFGFSGGEDKDSTLGRPAMIAEVIRQYHRGAIIALTWHTVRPTEDEPVTFHDSVQGHLTDWEWQQLLTPGTDLHDRWEKQVDRIAGYLRELQDAGVPVLFRPYHEMNGNWFWWGGRPGPQGSQELYRQLYNRFVHVHQLHNLVWVWNVNAPSPNAGPVDQYFPGPAFADVLTMDIYGPFEQAHYDSMVALAGPQKTIALAEVGTMPTLDTLARQPRWAYFMMWSGMAEGSNTPEQLQTMFHAPNVINRGDARLPAPAPIAEVHLSPVDPQAAPGARDLLNKLSAARFDPGSLASTPANPMFGELLLDGRNAEEVRSELKQLRDTGKIPLLRWTPPSPAGGGQRPLDDFEWSELLKTGTPLHAAWMQEIGRLTAQLADLHEKNSALVLDPLPQPNLTTFWWSQRSGPQGTQKLIEDVYAALQKAEVHTVLLAWEPALTVPTAGQARPMPLASFSPGPGFFDLLLTEGEAQNFRGFSGRTLLEIAGPKPLLLLAPGS</sequence>